<evidence type="ECO:0000313" key="3">
    <source>
        <dbReference type="Proteomes" id="UP001175000"/>
    </source>
</evidence>
<dbReference type="AlphaFoldDB" id="A0AA40CBF2"/>
<comment type="caution">
    <text evidence="2">The sequence shown here is derived from an EMBL/GenBank/DDBJ whole genome shotgun (WGS) entry which is preliminary data.</text>
</comment>
<keyword evidence="3" id="KW-1185">Reference proteome</keyword>
<evidence type="ECO:0000313" key="2">
    <source>
        <dbReference type="EMBL" id="KAK0632571.1"/>
    </source>
</evidence>
<accession>A0AA40CBF2</accession>
<name>A0AA40CBF2_9PEZI</name>
<reference evidence="2" key="1">
    <citation type="submission" date="2023-06" db="EMBL/GenBank/DDBJ databases">
        <title>Genome-scale phylogeny and comparative genomics of the fungal order Sordariales.</title>
        <authorList>
            <consortium name="Lawrence Berkeley National Laboratory"/>
            <person name="Hensen N."/>
            <person name="Bonometti L."/>
            <person name="Westerberg I."/>
            <person name="Brannstrom I.O."/>
            <person name="Guillou S."/>
            <person name="Cros-Aarteil S."/>
            <person name="Calhoun S."/>
            <person name="Haridas S."/>
            <person name="Kuo A."/>
            <person name="Mondo S."/>
            <person name="Pangilinan J."/>
            <person name="Riley R."/>
            <person name="Labutti K."/>
            <person name="Andreopoulos B."/>
            <person name="Lipzen A."/>
            <person name="Chen C."/>
            <person name="Yanf M."/>
            <person name="Daum C."/>
            <person name="Ng V."/>
            <person name="Clum A."/>
            <person name="Steindorff A."/>
            <person name="Ohm R."/>
            <person name="Martin F."/>
            <person name="Silar P."/>
            <person name="Natvig D."/>
            <person name="Lalanne C."/>
            <person name="Gautier V."/>
            <person name="Ament-Velasquez S.L."/>
            <person name="Kruys A."/>
            <person name="Hutchinson M.I."/>
            <person name="Powell A.J."/>
            <person name="Barry K."/>
            <person name="Miller A.N."/>
            <person name="Grigoriev I.V."/>
            <person name="Debuchy R."/>
            <person name="Gladieux P."/>
            <person name="Thoren M.H."/>
            <person name="Johannesson H."/>
        </authorList>
    </citation>
    <scope>NUCLEOTIDE SEQUENCE</scope>
    <source>
        <strain evidence="2">CBS 606.72</strain>
    </source>
</reference>
<feature type="compositionally biased region" description="Polar residues" evidence="1">
    <location>
        <begin position="157"/>
        <end position="166"/>
    </location>
</feature>
<protein>
    <submittedName>
        <fullName evidence="2">Uncharacterized protein</fullName>
    </submittedName>
</protein>
<organism evidence="2 3">
    <name type="scientific">Immersiella caudata</name>
    <dbReference type="NCBI Taxonomy" id="314043"/>
    <lineage>
        <taxon>Eukaryota</taxon>
        <taxon>Fungi</taxon>
        <taxon>Dikarya</taxon>
        <taxon>Ascomycota</taxon>
        <taxon>Pezizomycotina</taxon>
        <taxon>Sordariomycetes</taxon>
        <taxon>Sordariomycetidae</taxon>
        <taxon>Sordariales</taxon>
        <taxon>Lasiosphaeriaceae</taxon>
        <taxon>Immersiella</taxon>
    </lineage>
</organism>
<sequence length="256" mass="27418">MVSAFSSSFPSSAVFPPGLRVSLSQIRPHCTLVPQYLPASAPLPPLSRRPALPFFFCRSSLLSAAHPSCPPALELDCMSSTSEPPPTPSPLHTLQKEISLLTRSVCHSVLVCHNLPACVKIWSSARTPVSTLSSPRLPPLARHFPASHRPSAKAPQNLVSVQQITSRTRDTRNLETLQFGDLSPSPASPSVSPLAIAQSRDSRCLRRTINEIVPGVQSTTPPDRFIACLKPSATVVLQVPAEATPLVAVVFATTCK</sequence>
<proteinExistence type="predicted"/>
<dbReference type="EMBL" id="JAULSU010000001">
    <property type="protein sequence ID" value="KAK0632571.1"/>
    <property type="molecule type" value="Genomic_DNA"/>
</dbReference>
<feature type="region of interest" description="Disordered" evidence="1">
    <location>
        <begin position="141"/>
        <end position="167"/>
    </location>
</feature>
<evidence type="ECO:0000256" key="1">
    <source>
        <dbReference type="SAM" id="MobiDB-lite"/>
    </source>
</evidence>
<dbReference type="Proteomes" id="UP001175000">
    <property type="component" value="Unassembled WGS sequence"/>
</dbReference>
<gene>
    <name evidence="2" type="ORF">B0T14DRAFT_37471</name>
</gene>